<dbReference type="Pfam" id="PF05151">
    <property type="entry name" value="PsbM"/>
    <property type="match status" value="1"/>
</dbReference>
<reference evidence="8 9" key="1">
    <citation type="journal article" date="2015" name="Genome Biol. Evol.">
        <title>Comparative Genomics of a Bacterivorous Green Alga Reveals Evolutionary Causalities and Consequences of Phago-Mixotrophic Mode of Nutrition.</title>
        <authorList>
            <person name="Burns J.A."/>
            <person name="Paasch A."/>
            <person name="Narechania A."/>
            <person name="Kim E."/>
        </authorList>
    </citation>
    <scope>NUCLEOTIDE SEQUENCE [LARGE SCALE GENOMIC DNA]</scope>
    <source>
        <strain evidence="8 9">PLY_AMNH</strain>
    </source>
</reference>
<evidence type="ECO:0000256" key="1">
    <source>
        <dbReference type="ARBA" id="ARBA00022469"/>
    </source>
</evidence>
<dbReference type="AlphaFoldDB" id="A0AAE0H1J2"/>
<evidence type="ECO:0000313" key="9">
    <source>
        <dbReference type="Proteomes" id="UP001190700"/>
    </source>
</evidence>
<dbReference type="SUPFAM" id="SSF161033">
    <property type="entry name" value="Photosystem II reaction center protein M, PsbM"/>
    <property type="match status" value="1"/>
</dbReference>
<evidence type="ECO:0000256" key="6">
    <source>
        <dbReference type="ARBA" id="ARBA00023276"/>
    </source>
</evidence>
<protein>
    <submittedName>
        <fullName evidence="8">Uncharacterized protein</fullName>
    </submittedName>
</protein>
<name>A0AAE0H1J2_9CHLO</name>
<dbReference type="InterPro" id="IPR037269">
    <property type="entry name" value="PSII_PsbM_sf"/>
</dbReference>
<sequence length="148" mass="15340">MASTIASAGLIPLAQAPVARRSVRISAKKVVSTRAVRAAPVVCSMKKTEAVATTSAVSLFAAAPAFAQSQEVMQTAMETNILGLIATALFIIVPTSFLITLFVSSEASDASSGGFKQSYYDKSAKAGKKLTNEAAIMKGKGVGMYTDK</sequence>
<dbReference type="HAMAP" id="MF_00438">
    <property type="entry name" value="PSII_PsbM"/>
    <property type="match status" value="1"/>
</dbReference>
<organism evidence="8 9">
    <name type="scientific">Cymbomonas tetramitiformis</name>
    <dbReference type="NCBI Taxonomy" id="36881"/>
    <lineage>
        <taxon>Eukaryota</taxon>
        <taxon>Viridiplantae</taxon>
        <taxon>Chlorophyta</taxon>
        <taxon>Pyramimonadophyceae</taxon>
        <taxon>Pyramimonadales</taxon>
        <taxon>Pyramimonadaceae</taxon>
        <taxon>Cymbomonas</taxon>
    </lineage>
</organism>
<dbReference type="EMBL" id="LGRX02000570">
    <property type="protein sequence ID" value="KAK3288173.1"/>
    <property type="molecule type" value="Genomic_DNA"/>
</dbReference>
<feature type="transmembrane region" description="Helical" evidence="7">
    <location>
        <begin position="81"/>
        <end position="103"/>
    </location>
</feature>
<evidence type="ECO:0000256" key="5">
    <source>
        <dbReference type="ARBA" id="ARBA00023136"/>
    </source>
</evidence>
<dbReference type="GO" id="GO:0009523">
    <property type="term" value="C:photosystem II"/>
    <property type="evidence" value="ECO:0007669"/>
    <property type="project" value="UniProtKB-KW"/>
</dbReference>
<keyword evidence="1" id="KW-0674">Reaction center</keyword>
<gene>
    <name evidence="8" type="ORF">CYMTET_4342</name>
</gene>
<dbReference type="Proteomes" id="UP001190700">
    <property type="component" value="Unassembled WGS sequence"/>
</dbReference>
<comment type="caution">
    <text evidence="8">The sequence shown here is derived from an EMBL/GenBank/DDBJ whole genome shotgun (WGS) entry which is preliminary data.</text>
</comment>
<dbReference type="NCBIfam" id="TIGR03038">
    <property type="entry name" value="PS_II_psbM"/>
    <property type="match status" value="1"/>
</dbReference>
<keyword evidence="5 7" id="KW-0472">Membrane</keyword>
<keyword evidence="4 7" id="KW-1133">Transmembrane helix</keyword>
<keyword evidence="2" id="KW-0602">Photosynthesis</keyword>
<proteinExistence type="inferred from homology"/>
<evidence type="ECO:0000256" key="3">
    <source>
        <dbReference type="ARBA" id="ARBA00022692"/>
    </source>
</evidence>
<evidence type="ECO:0000313" key="8">
    <source>
        <dbReference type="EMBL" id="KAK3288173.1"/>
    </source>
</evidence>
<evidence type="ECO:0000256" key="7">
    <source>
        <dbReference type="SAM" id="Phobius"/>
    </source>
</evidence>
<keyword evidence="9" id="KW-1185">Reference proteome</keyword>
<evidence type="ECO:0000256" key="2">
    <source>
        <dbReference type="ARBA" id="ARBA00022531"/>
    </source>
</evidence>
<accession>A0AAE0H1J2</accession>
<evidence type="ECO:0000256" key="4">
    <source>
        <dbReference type="ARBA" id="ARBA00022989"/>
    </source>
</evidence>
<keyword evidence="6" id="KW-0604">Photosystem II</keyword>
<dbReference type="GO" id="GO:0019684">
    <property type="term" value="P:photosynthesis, light reaction"/>
    <property type="evidence" value="ECO:0007669"/>
    <property type="project" value="InterPro"/>
</dbReference>
<keyword evidence="3 7" id="KW-0812">Transmembrane</keyword>
<dbReference type="InterPro" id="IPR007826">
    <property type="entry name" value="PSII_PsbM"/>
</dbReference>